<feature type="transmembrane region" description="Helical" evidence="1">
    <location>
        <begin position="85"/>
        <end position="108"/>
    </location>
</feature>
<accession>A0A381R7Z7</accession>
<dbReference type="SUPFAM" id="SSF101307">
    <property type="entry name" value="YutG-like"/>
    <property type="match status" value="1"/>
</dbReference>
<dbReference type="PIRSF" id="PIRSF006162">
    <property type="entry name" value="PgpA"/>
    <property type="match status" value="1"/>
</dbReference>
<feature type="transmembrane region" description="Helical" evidence="1">
    <location>
        <begin position="44"/>
        <end position="65"/>
    </location>
</feature>
<organism evidence="3">
    <name type="scientific">marine metagenome</name>
    <dbReference type="NCBI Taxonomy" id="408172"/>
    <lineage>
        <taxon>unclassified sequences</taxon>
        <taxon>metagenomes</taxon>
        <taxon>ecological metagenomes</taxon>
    </lineage>
</organism>
<name>A0A381R7Z7_9ZZZZ</name>
<dbReference type="GO" id="GO:0008962">
    <property type="term" value="F:phosphatidylglycerophosphatase activity"/>
    <property type="evidence" value="ECO:0007669"/>
    <property type="project" value="InterPro"/>
</dbReference>
<evidence type="ECO:0000313" key="3">
    <source>
        <dbReference type="EMBL" id="SUZ87855.1"/>
    </source>
</evidence>
<gene>
    <name evidence="3" type="ORF">METZ01_LOCUS40709</name>
</gene>
<keyword evidence="1" id="KW-0812">Transmembrane</keyword>
<feature type="transmembrane region" description="Helical" evidence="1">
    <location>
        <begin position="20"/>
        <end position="37"/>
    </location>
</feature>
<dbReference type="AlphaFoldDB" id="A0A381R7Z7"/>
<keyword evidence="1" id="KW-1133">Transmembrane helix</keyword>
<evidence type="ECO:0000256" key="1">
    <source>
        <dbReference type="SAM" id="Phobius"/>
    </source>
</evidence>
<dbReference type="Pfam" id="PF04608">
    <property type="entry name" value="PgpA"/>
    <property type="match status" value="1"/>
</dbReference>
<dbReference type="EMBL" id="UINC01001743">
    <property type="protein sequence ID" value="SUZ87855.1"/>
    <property type="molecule type" value="Genomic_DNA"/>
</dbReference>
<keyword evidence="1" id="KW-0472">Membrane</keyword>
<evidence type="ECO:0000259" key="2">
    <source>
        <dbReference type="Pfam" id="PF04608"/>
    </source>
</evidence>
<dbReference type="InterPro" id="IPR026037">
    <property type="entry name" value="PgpA"/>
</dbReference>
<dbReference type="PANTHER" id="PTHR36305">
    <property type="entry name" value="PHOSPHATIDYLGLYCEROPHOSPHATASE A"/>
    <property type="match status" value="1"/>
</dbReference>
<dbReference type="InterPro" id="IPR007686">
    <property type="entry name" value="YutG/PgpA"/>
</dbReference>
<reference evidence="3" key="1">
    <citation type="submission" date="2018-05" db="EMBL/GenBank/DDBJ databases">
        <authorList>
            <person name="Lanie J.A."/>
            <person name="Ng W.-L."/>
            <person name="Kazmierczak K.M."/>
            <person name="Andrzejewski T.M."/>
            <person name="Davidsen T.M."/>
            <person name="Wayne K.J."/>
            <person name="Tettelin H."/>
            <person name="Glass J.I."/>
            <person name="Rusch D."/>
            <person name="Podicherti R."/>
            <person name="Tsui H.-C.T."/>
            <person name="Winkler M.E."/>
        </authorList>
    </citation>
    <scope>NUCLEOTIDE SEQUENCE</scope>
</reference>
<dbReference type="CDD" id="cd06971">
    <property type="entry name" value="PgpA"/>
    <property type="match status" value="1"/>
</dbReference>
<dbReference type="GO" id="GO:0006629">
    <property type="term" value="P:lipid metabolic process"/>
    <property type="evidence" value="ECO:0007669"/>
    <property type="project" value="InterPro"/>
</dbReference>
<feature type="domain" description="YutG/PgpA" evidence="2">
    <location>
        <begin position="8"/>
        <end position="146"/>
    </location>
</feature>
<proteinExistence type="predicted"/>
<sequence length="151" mass="16858">MNRVAAEWIGTVFYIGKLPLAPGTWASIFAVLCWYFLFQSVNHFVLPAISIFLFLIGGIASDTIVKHSKEHDPSRIVIDEWVGQWVALSMMPINIRTGVVAFVAFRIFDIIKPGPVRKMENIPGGWGIMADDVMAGIMAYFVVLIFNVVIL</sequence>
<dbReference type="InterPro" id="IPR036681">
    <property type="entry name" value="PgpA-like_sf"/>
</dbReference>
<dbReference type="PANTHER" id="PTHR36305:SF1">
    <property type="entry name" value="PHOSPHATIDYLGLYCEROPHOSPHATASE A"/>
    <property type="match status" value="1"/>
</dbReference>
<dbReference type="Gene3D" id="1.10.3760.10">
    <property type="entry name" value="PgpA-like"/>
    <property type="match status" value="1"/>
</dbReference>
<protein>
    <recommendedName>
        <fullName evidence="2">YutG/PgpA domain-containing protein</fullName>
    </recommendedName>
</protein>
<feature type="transmembrane region" description="Helical" evidence="1">
    <location>
        <begin position="129"/>
        <end position="150"/>
    </location>
</feature>